<protein>
    <submittedName>
        <fullName evidence="2">Uncharacterized protein</fullName>
    </submittedName>
</protein>
<feature type="region of interest" description="Disordered" evidence="1">
    <location>
        <begin position="72"/>
        <end position="95"/>
    </location>
</feature>
<accession>A0A8S5NSQ6</accession>
<proteinExistence type="predicted"/>
<feature type="compositionally biased region" description="Basic and acidic residues" evidence="1">
    <location>
        <begin position="14"/>
        <end position="24"/>
    </location>
</feature>
<evidence type="ECO:0000256" key="1">
    <source>
        <dbReference type="SAM" id="MobiDB-lite"/>
    </source>
</evidence>
<sequence>MKAAEKNVKRKAHYDHLEQSVDADAARRFHEPAAVKSKMTKLASVKIIEHYIEHTDDEDGEILEIIARKCMRGGDAGGDDRKRQEKGVPAKIPGM</sequence>
<feature type="compositionally biased region" description="Basic and acidic residues" evidence="1">
    <location>
        <begin position="78"/>
        <end position="88"/>
    </location>
</feature>
<feature type="region of interest" description="Disordered" evidence="1">
    <location>
        <begin position="1"/>
        <end position="24"/>
    </location>
</feature>
<organism evidence="2">
    <name type="scientific">Siphoviridae sp. ct5zp6</name>
    <dbReference type="NCBI Taxonomy" id="2826296"/>
    <lineage>
        <taxon>Viruses</taxon>
        <taxon>Duplodnaviria</taxon>
        <taxon>Heunggongvirae</taxon>
        <taxon>Uroviricota</taxon>
        <taxon>Caudoviricetes</taxon>
    </lineage>
</organism>
<evidence type="ECO:0000313" key="2">
    <source>
        <dbReference type="EMBL" id="DAD97428.1"/>
    </source>
</evidence>
<reference evidence="2" key="1">
    <citation type="journal article" date="2021" name="Proc. Natl. Acad. Sci. U.S.A.">
        <title>A Catalog of Tens of Thousands of Viruses from Human Metagenomes Reveals Hidden Associations with Chronic Diseases.</title>
        <authorList>
            <person name="Tisza M.J."/>
            <person name="Buck C.B."/>
        </authorList>
    </citation>
    <scope>NUCLEOTIDE SEQUENCE</scope>
    <source>
        <strain evidence="2">Ct5zp6</strain>
    </source>
</reference>
<name>A0A8S5NSQ6_9CAUD</name>
<dbReference type="EMBL" id="BK015240">
    <property type="protein sequence ID" value="DAD97428.1"/>
    <property type="molecule type" value="Genomic_DNA"/>
</dbReference>